<keyword evidence="1" id="KW-1185">Reference proteome</keyword>
<name>A0ABM0TVE4_CAMSA</name>
<dbReference type="Proteomes" id="UP000694864">
    <property type="component" value="Chromosome 10"/>
</dbReference>
<organism evidence="1 2">
    <name type="scientific">Camelina sativa</name>
    <name type="common">False flax</name>
    <name type="synonym">Myagrum sativum</name>
    <dbReference type="NCBI Taxonomy" id="90675"/>
    <lineage>
        <taxon>Eukaryota</taxon>
        <taxon>Viridiplantae</taxon>
        <taxon>Streptophyta</taxon>
        <taxon>Embryophyta</taxon>
        <taxon>Tracheophyta</taxon>
        <taxon>Spermatophyta</taxon>
        <taxon>Magnoliopsida</taxon>
        <taxon>eudicotyledons</taxon>
        <taxon>Gunneridae</taxon>
        <taxon>Pentapetalae</taxon>
        <taxon>rosids</taxon>
        <taxon>malvids</taxon>
        <taxon>Brassicales</taxon>
        <taxon>Brassicaceae</taxon>
        <taxon>Camelineae</taxon>
        <taxon>Camelina</taxon>
    </lineage>
</organism>
<dbReference type="PANTHER" id="PTHR33526:SF40">
    <property type="entry name" value="(RAPE) HYPOTHETICAL PROTEIN"/>
    <property type="match status" value="1"/>
</dbReference>
<proteinExistence type="predicted"/>
<dbReference type="GeneID" id="104716351"/>
<evidence type="ECO:0000313" key="2">
    <source>
        <dbReference type="RefSeq" id="XP_010432038.1"/>
    </source>
</evidence>
<accession>A0ABM0TVE4</accession>
<reference evidence="2" key="2">
    <citation type="submission" date="2025-08" db="UniProtKB">
        <authorList>
            <consortium name="RefSeq"/>
        </authorList>
    </citation>
    <scope>IDENTIFICATION</scope>
    <source>
        <tissue evidence="2">Leaf</tissue>
    </source>
</reference>
<reference evidence="1" key="1">
    <citation type="journal article" date="2014" name="Nat. Commun.">
        <title>The emerging biofuel crop Camelina sativa retains a highly undifferentiated hexaploid genome structure.</title>
        <authorList>
            <person name="Kagale S."/>
            <person name="Koh C."/>
            <person name="Nixon J."/>
            <person name="Bollina V."/>
            <person name="Clarke W.E."/>
            <person name="Tuteja R."/>
            <person name="Spillane C."/>
            <person name="Robinson S.J."/>
            <person name="Links M.G."/>
            <person name="Clarke C."/>
            <person name="Higgins E.E."/>
            <person name="Huebert T."/>
            <person name="Sharpe A.G."/>
            <person name="Parkin I.A."/>
        </authorList>
    </citation>
    <scope>NUCLEOTIDE SEQUENCE [LARGE SCALE GENOMIC DNA]</scope>
    <source>
        <strain evidence="1">cv. DH55</strain>
    </source>
</reference>
<protein>
    <submittedName>
        <fullName evidence="2">Uncharacterized protein LOC104716351</fullName>
    </submittedName>
</protein>
<evidence type="ECO:0000313" key="1">
    <source>
        <dbReference type="Proteomes" id="UP000694864"/>
    </source>
</evidence>
<dbReference type="RefSeq" id="XP_010432038.1">
    <property type="nucleotide sequence ID" value="XM_010433736.2"/>
</dbReference>
<gene>
    <name evidence="2" type="primary">LOC104716351</name>
</gene>
<sequence>MFSHLDSLWNCHFVIKINMSKKKETKLRKYMKVPINMLVKARDLYVRGMNQLSSQDDLLGSGMGFGMPVCHVSALPRSFSASHSQYSARAEDNRVAQLVRAASARNMNLDTWQGPGPEPPKLLKAKSSRTSVGHHNHEIETIDETSPLVSFGSKHKKLPRSKSYGVAKYTYALQ</sequence>
<dbReference type="PANTHER" id="PTHR33526">
    <property type="entry name" value="OS07G0123800 PROTEIN"/>
    <property type="match status" value="1"/>
</dbReference>